<comment type="subcellular location">
    <subcellularLocation>
        <location evidence="2">Cell membrane</location>
    </subcellularLocation>
</comment>
<accession>A0A1H7TSK3</accession>
<reference evidence="14" key="1">
    <citation type="submission" date="2016-10" db="EMBL/GenBank/DDBJ databases">
        <authorList>
            <person name="Varghese N."/>
        </authorList>
    </citation>
    <scope>NUCLEOTIDE SEQUENCE [LARGE SCALE GENOMIC DNA]</scope>
    <source>
        <strain evidence="14">DSM 45096 / BCRC 16803 / CGMCC 4.1857 / CIP 109030 / JCM 12277 / KCTC 19219 / NBRC 100920 / 33214</strain>
    </source>
</reference>
<dbReference type="InterPro" id="IPR005467">
    <property type="entry name" value="His_kinase_dom"/>
</dbReference>
<proteinExistence type="predicted"/>
<evidence type="ECO:0000256" key="1">
    <source>
        <dbReference type="ARBA" id="ARBA00000085"/>
    </source>
</evidence>
<dbReference type="eggNOG" id="COG2205">
    <property type="taxonomic scope" value="Bacteria"/>
</dbReference>
<evidence type="ECO:0000256" key="7">
    <source>
        <dbReference type="ARBA" id="ARBA00022777"/>
    </source>
</evidence>
<protein>
    <recommendedName>
        <fullName evidence="10">Sensor-like histidine kinase SenX3</fullName>
        <ecNumber evidence="3">2.7.13.3</ecNumber>
    </recommendedName>
</protein>
<keyword evidence="9" id="KW-0902">Two-component regulatory system</keyword>
<dbReference type="PRINTS" id="PR00344">
    <property type="entry name" value="BCTRLSENSOR"/>
</dbReference>
<dbReference type="SMART" id="SM00387">
    <property type="entry name" value="HATPase_c"/>
    <property type="match status" value="1"/>
</dbReference>
<dbReference type="PANTHER" id="PTHR42878">
    <property type="entry name" value="TWO-COMPONENT HISTIDINE KINASE"/>
    <property type="match status" value="1"/>
</dbReference>
<dbReference type="GO" id="GO:0030295">
    <property type="term" value="F:protein kinase activator activity"/>
    <property type="evidence" value="ECO:0007669"/>
    <property type="project" value="TreeGrafter"/>
</dbReference>
<evidence type="ECO:0000259" key="12">
    <source>
        <dbReference type="PROSITE" id="PS50109"/>
    </source>
</evidence>
<dbReference type="CDD" id="cd00082">
    <property type="entry name" value="HisKA"/>
    <property type="match status" value="1"/>
</dbReference>
<dbReference type="STRING" id="235985.SAMN05414137_114165"/>
<dbReference type="GO" id="GO:0000155">
    <property type="term" value="F:phosphorelay sensor kinase activity"/>
    <property type="evidence" value="ECO:0007669"/>
    <property type="project" value="InterPro"/>
</dbReference>
<evidence type="ECO:0000256" key="4">
    <source>
        <dbReference type="ARBA" id="ARBA00022553"/>
    </source>
</evidence>
<evidence type="ECO:0000256" key="5">
    <source>
        <dbReference type="ARBA" id="ARBA00022679"/>
    </source>
</evidence>
<dbReference type="Pfam" id="PF00512">
    <property type="entry name" value="HisKA"/>
    <property type="match status" value="1"/>
</dbReference>
<evidence type="ECO:0000256" key="10">
    <source>
        <dbReference type="ARBA" id="ARBA00039401"/>
    </source>
</evidence>
<keyword evidence="5" id="KW-0808">Transferase</keyword>
<keyword evidence="11" id="KW-0812">Transmembrane</keyword>
<dbReference type="EMBL" id="FOAZ01000014">
    <property type="protein sequence ID" value="SEL87434.1"/>
    <property type="molecule type" value="Genomic_DNA"/>
</dbReference>
<dbReference type="EC" id="2.7.13.3" evidence="3"/>
<dbReference type="SUPFAM" id="SSF55874">
    <property type="entry name" value="ATPase domain of HSP90 chaperone/DNA topoisomerase II/histidine kinase"/>
    <property type="match status" value="1"/>
</dbReference>
<dbReference type="Proteomes" id="UP000183015">
    <property type="component" value="Unassembled WGS sequence"/>
</dbReference>
<evidence type="ECO:0000256" key="8">
    <source>
        <dbReference type="ARBA" id="ARBA00022840"/>
    </source>
</evidence>
<dbReference type="PANTHER" id="PTHR42878:SF7">
    <property type="entry name" value="SENSOR HISTIDINE KINASE GLRK"/>
    <property type="match status" value="1"/>
</dbReference>
<dbReference type="Pfam" id="PF02518">
    <property type="entry name" value="HATPase_c"/>
    <property type="match status" value="1"/>
</dbReference>
<evidence type="ECO:0000313" key="14">
    <source>
        <dbReference type="Proteomes" id="UP000183015"/>
    </source>
</evidence>
<organism evidence="13 14">
    <name type="scientific">Streptacidiphilus jiangxiensis</name>
    <dbReference type="NCBI Taxonomy" id="235985"/>
    <lineage>
        <taxon>Bacteria</taxon>
        <taxon>Bacillati</taxon>
        <taxon>Actinomycetota</taxon>
        <taxon>Actinomycetes</taxon>
        <taxon>Kitasatosporales</taxon>
        <taxon>Streptomycetaceae</taxon>
        <taxon>Streptacidiphilus</taxon>
    </lineage>
</organism>
<dbReference type="InterPro" id="IPR036097">
    <property type="entry name" value="HisK_dim/P_sf"/>
</dbReference>
<evidence type="ECO:0000256" key="3">
    <source>
        <dbReference type="ARBA" id="ARBA00012438"/>
    </source>
</evidence>
<keyword evidence="7 13" id="KW-0418">Kinase</keyword>
<keyword evidence="4" id="KW-0597">Phosphoprotein</keyword>
<dbReference type="CDD" id="cd00075">
    <property type="entry name" value="HATPase"/>
    <property type="match status" value="1"/>
</dbReference>
<gene>
    <name evidence="13" type="ORF">SAMN05414137_114165</name>
</gene>
<dbReference type="InterPro" id="IPR004358">
    <property type="entry name" value="Sig_transdc_His_kin-like_C"/>
</dbReference>
<dbReference type="AlphaFoldDB" id="A0A1H7TSK3"/>
<dbReference type="InterPro" id="IPR003661">
    <property type="entry name" value="HisK_dim/P_dom"/>
</dbReference>
<dbReference type="GO" id="GO:0007234">
    <property type="term" value="P:osmosensory signaling via phosphorelay pathway"/>
    <property type="evidence" value="ECO:0007669"/>
    <property type="project" value="TreeGrafter"/>
</dbReference>
<dbReference type="Gene3D" id="3.30.565.10">
    <property type="entry name" value="Histidine kinase-like ATPase, C-terminal domain"/>
    <property type="match status" value="1"/>
</dbReference>
<dbReference type="GO" id="GO:0000156">
    <property type="term" value="F:phosphorelay response regulator activity"/>
    <property type="evidence" value="ECO:0007669"/>
    <property type="project" value="TreeGrafter"/>
</dbReference>
<dbReference type="Gene3D" id="1.10.287.130">
    <property type="match status" value="1"/>
</dbReference>
<sequence>MNAPTRVRRLRRRLTALYALTSAVGLVGLATFAVHSDAVSRHKELDSSLNIATSQAMSGISYTADGKVDASTMLGYLSPDCPSLFVYLDLNHKVTRGYAPPYPCAHVADADLRAATEQLVRTNDAATYRSVRGTDGHPLRLYADAFDDDNNTTVGAVIAVADTSSDEAAHQHLELLLYSGCAVLVLISAVIGHLLSGRATRPALAAIRQQEEFLADTAHDLRSPAAALRGLAETALRDDSARDAALQRTVRLAGRMGELVDDLLTRARLSSGTADVAAEPVRLDLLVEAAAEDARASASSADTITLTAQPVIVTGDPALLRRAVGNLLGNALTHGHRPGEPAHVALTVDADGTVTVDDAGPGIPPGVAESLFERFRSGSGSTGLGLSIASWVARAHGGKLTAGPSPLGGARFTLRVATRR</sequence>
<keyword evidence="11" id="KW-0472">Membrane</keyword>
<name>A0A1H7TSK3_STRJI</name>
<evidence type="ECO:0000256" key="9">
    <source>
        <dbReference type="ARBA" id="ARBA00023012"/>
    </source>
</evidence>
<dbReference type="InterPro" id="IPR050351">
    <property type="entry name" value="BphY/WalK/GraS-like"/>
</dbReference>
<dbReference type="RefSeq" id="WP_042454884.1">
    <property type="nucleotide sequence ID" value="NZ_BBPN01000035.1"/>
</dbReference>
<dbReference type="SMART" id="SM00388">
    <property type="entry name" value="HisKA"/>
    <property type="match status" value="1"/>
</dbReference>
<evidence type="ECO:0000256" key="6">
    <source>
        <dbReference type="ARBA" id="ARBA00022741"/>
    </source>
</evidence>
<dbReference type="PROSITE" id="PS50109">
    <property type="entry name" value="HIS_KIN"/>
    <property type="match status" value="1"/>
</dbReference>
<dbReference type="SUPFAM" id="SSF47384">
    <property type="entry name" value="Homodimeric domain of signal transducing histidine kinase"/>
    <property type="match status" value="1"/>
</dbReference>
<dbReference type="InterPro" id="IPR036890">
    <property type="entry name" value="HATPase_C_sf"/>
</dbReference>
<feature type="transmembrane region" description="Helical" evidence="11">
    <location>
        <begin position="175"/>
        <end position="195"/>
    </location>
</feature>
<keyword evidence="14" id="KW-1185">Reference proteome</keyword>
<dbReference type="InterPro" id="IPR003594">
    <property type="entry name" value="HATPase_dom"/>
</dbReference>
<feature type="domain" description="Histidine kinase" evidence="12">
    <location>
        <begin position="216"/>
        <end position="420"/>
    </location>
</feature>
<keyword evidence="11" id="KW-1133">Transmembrane helix</keyword>
<keyword evidence="6" id="KW-0547">Nucleotide-binding</keyword>
<evidence type="ECO:0000313" key="13">
    <source>
        <dbReference type="EMBL" id="SEL87434.1"/>
    </source>
</evidence>
<dbReference type="GO" id="GO:0005886">
    <property type="term" value="C:plasma membrane"/>
    <property type="evidence" value="ECO:0007669"/>
    <property type="project" value="UniProtKB-SubCell"/>
</dbReference>
<evidence type="ECO:0000256" key="11">
    <source>
        <dbReference type="SAM" id="Phobius"/>
    </source>
</evidence>
<evidence type="ECO:0000256" key="2">
    <source>
        <dbReference type="ARBA" id="ARBA00004236"/>
    </source>
</evidence>
<comment type="catalytic activity">
    <reaction evidence="1">
        <text>ATP + protein L-histidine = ADP + protein N-phospho-L-histidine.</text>
        <dbReference type="EC" id="2.7.13.3"/>
    </reaction>
</comment>
<keyword evidence="8" id="KW-0067">ATP-binding</keyword>
<dbReference type="GO" id="GO:0005524">
    <property type="term" value="F:ATP binding"/>
    <property type="evidence" value="ECO:0007669"/>
    <property type="project" value="UniProtKB-KW"/>
</dbReference>